<dbReference type="STRING" id="13706.A0A1X2H9K4"/>
<dbReference type="EMBL" id="MCGN01000006">
    <property type="protein sequence ID" value="ORY95353.1"/>
    <property type="molecule type" value="Genomic_DNA"/>
</dbReference>
<dbReference type="PROSITE" id="PS50280">
    <property type="entry name" value="SET"/>
    <property type="match status" value="1"/>
</dbReference>
<accession>A0A1X2H9K4</accession>
<dbReference type="InterPro" id="IPR001214">
    <property type="entry name" value="SET_dom"/>
</dbReference>
<sequence length="508" mass="57864">MPEPLEAQENNVMNEPTVYPTKETVLADAGVKRTTEEAEIDLDAPRMLRQRQRTQSPVYEEEFVGRLSKRRNRLLRHASQPRWHNQAYMLFLALRQHPDRCLSRPELIKAALALDLKISQERNLPRVFKGKTPANSASASLTTNTDRYFIPFKPEGSRSTHFKLAYEPGDFKKAVEEYRKWEKKLAEHDWPFCFGVPKEGMHMEPGVGAELKEELKADPDRNIMDGKPLTKAEPSEPSLGGVRDEDDASHEKNQDMTKLAQDEGEKTPKLDENGINLKDNERTEESTESAAAYPVAIKQEPLADGEEEDGKMLETHTVEIKQEPSEEGEHEDGKTLEQRKEEELAKLDLSDVPTRWQDIVRVAPSTIPGAGQGLFATRKLPYNIPLGFYFGVPMTEDEFDSLKNDVGRASEYSIMYRRTVLDATDDNGQPFGDPDGEMYCPFHYMNETTEQQANILFVEGVVVNQVICWTKRDIEPGEELFVYYGGDVERHWKEDKKPADAVCESKQV</sequence>
<feature type="domain" description="SET" evidence="2">
    <location>
        <begin position="358"/>
        <end position="485"/>
    </location>
</feature>
<keyword evidence="4" id="KW-1185">Reference proteome</keyword>
<evidence type="ECO:0000313" key="3">
    <source>
        <dbReference type="EMBL" id="ORY95353.1"/>
    </source>
</evidence>
<feature type="compositionally biased region" description="Basic and acidic residues" evidence="1">
    <location>
        <begin position="310"/>
        <end position="324"/>
    </location>
</feature>
<gene>
    <name evidence="3" type="ORF">BCR43DRAFT_492848</name>
</gene>
<feature type="compositionally biased region" description="Basic and acidic residues" evidence="1">
    <location>
        <begin position="249"/>
        <end position="285"/>
    </location>
</feature>
<evidence type="ECO:0000256" key="1">
    <source>
        <dbReference type="SAM" id="MobiDB-lite"/>
    </source>
</evidence>
<feature type="compositionally biased region" description="Basic and acidic residues" evidence="1">
    <location>
        <begin position="218"/>
        <end position="234"/>
    </location>
</feature>
<dbReference type="InParanoid" id="A0A1X2H9K4"/>
<dbReference type="Pfam" id="PF00856">
    <property type="entry name" value="SET"/>
    <property type="match status" value="1"/>
</dbReference>
<dbReference type="InterPro" id="IPR046341">
    <property type="entry name" value="SET_dom_sf"/>
</dbReference>
<dbReference type="SUPFAM" id="SSF82199">
    <property type="entry name" value="SET domain"/>
    <property type="match status" value="1"/>
</dbReference>
<organism evidence="3 4">
    <name type="scientific">Syncephalastrum racemosum</name>
    <name type="common">Filamentous fungus</name>
    <dbReference type="NCBI Taxonomy" id="13706"/>
    <lineage>
        <taxon>Eukaryota</taxon>
        <taxon>Fungi</taxon>
        <taxon>Fungi incertae sedis</taxon>
        <taxon>Mucoromycota</taxon>
        <taxon>Mucoromycotina</taxon>
        <taxon>Mucoromycetes</taxon>
        <taxon>Mucorales</taxon>
        <taxon>Syncephalastraceae</taxon>
        <taxon>Syncephalastrum</taxon>
    </lineage>
</organism>
<name>A0A1X2H9K4_SYNRA</name>
<dbReference type="AlphaFoldDB" id="A0A1X2H9K4"/>
<protein>
    <recommendedName>
        <fullName evidence="2">SET domain-containing protein</fullName>
    </recommendedName>
</protein>
<evidence type="ECO:0000259" key="2">
    <source>
        <dbReference type="PROSITE" id="PS50280"/>
    </source>
</evidence>
<dbReference type="OrthoDB" id="5560686at2759"/>
<feature type="region of interest" description="Disordered" evidence="1">
    <location>
        <begin position="218"/>
        <end position="339"/>
    </location>
</feature>
<proteinExistence type="predicted"/>
<dbReference type="Proteomes" id="UP000242180">
    <property type="component" value="Unassembled WGS sequence"/>
</dbReference>
<reference evidence="3 4" key="1">
    <citation type="submission" date="2016-07" db="EMBL/GenBank/DDBJ databases">
        <title>Pervasive Adenine N6-methylation of Active Genes in Fungi.</title>
        <authorList>
            <consortium name="DOE Joint Genome Institute"/>
            <person name="Mondo S.J."/>
            <person name="Dannebaum R.O."/>
            <person name="Kuo R.C."/>
            <person name="Labutti K."/>
            <person name="Haridas S."/>
            <person name="Kuo A."/>
            <person name="Salamov A."/>
            <person name="Ahrendt S.R."/>
            <person name="Lipzen A."/>
            <person name="Sullivan W."/>
            <person name="Andreopoulos W.B."/>
            <person name="Clum A."/>
            <person name="Lindquist E."/>
            <person name="Daum C."/>
            <person name="Ramamoorthy G.K."/>
            <person name="Gryganskyi A."/>
            <person name="Culley D."/>
            <person name="Magnuson J.K."/>
            <person name="James T.Y."/>
            <person name="O'Malley M.A."/>
            <person name="Stajich J.E."/>
            <person name="Spatafora J.W."/>
            <person name="Visel A."/>
            <person name="Grigoriev I.V."/>
        </authorList>
    </citation>
    <scope>NUCLEOTIDE SEQUENCE [LARGE SCALE GENOMIC DNA]</scope>
    <source>
        <strain evidence="3 4">NRRL 2496</strain>
    </source>
</reference>
<dbReference type="Gene3D" id="2.170.270.10">
    <property type="entry name" value="SET domain"/>
    <property type="match status" value="1"/>
</dbReference>
<dbReference type="OMA" id="PFHYMNE"/>
<evidence type="ECO:0000313" key="4">
    <source>
        <dbReference type="Proteomes" id="UP000242180"/>
    </source>
</evidence>
<comment type="caution">
    <text evidence="3">The sequence shown here is derived from an EMBL/GenBank/DDBJ whole genome shotgun (WGS) entry which is preliminary data.</text>
</comment>